<reference evidence="1 2" key="1">
    <citation type="submission" date="2024-09" db="EMBL/GenBank/DDBJ databases">
        <title>The Natural Products Discovery Center: Release of the First 8490 Sequenced Strains for Exploring Actinobacteria Biosynthetic Diversity.</title>
        <authorList>
            <person name="Kalkreuter E."/>
            <person name="Kautsar S.A."/>
            <person name="Yang D."/>
            <person name="Bader C.D."/>
            <person name="Teijaro C.N."/>
            <person name="Fluegel L."/>
            <person name="Davis C.M."/>
            <person name="Simpson J.R."/>
            <person name="Lauterbach L."/>
            <person name="Steele A.D."/>
            <person name="Gui C."/>
            <person name="Meng S."/>
            <person name="Li G."/>
            <person name="Viehrig K."/>
            <person name="Ye F."/>
            <person name="Su P."/>
            <person name="Kiefer A.F."/>
            <person name="Nichols A."/>
            <person name="Cepeda A.J."/>
            <person name="Yan W."/>
            <person name="Fan B."/>
            <person name="Jiang Y."/>
            <person name="Adhikari A."/>
            <person name="Zheng C.-J."/>
            <person name="Schuster L."/>
            <person name="Cowan T.M."/>
            <person name="Smanski M.J."/>
            <person name="Chevrette M.G."/>
            <person name="De Carvalho L.P.S."/>
            <person name="Shen B."/>
        </authorList>
    </citation>
    <scope>NUCLEOTIDE SEQUENCE [LARGE SCALE GENOMIC DNA]</scope>
    <source>
        <strain evidence="1 2">NPDC057399</strain>
    </source>
</reference>
<organism evidence="1 2">
    <name type="scientific">Streptomyces cellulosae</name>
    <dbReference type="NCBI Taxonomy" id="1968"/>
    <lineage>
        <taxon>Bacteria</taxon>
        <taxon>Bacillati</taxon>
        <taxon>Actinomycetota</taxon>
        <taxon>Actinomycetes</taxon>
        <taxon>Kitasatosporales</taxon>
        <taxon>Streptomycetaceae</taxon>
        <taxon>Streptomyces</taxon>
    </lineage>
</organism>
<protein>
    <submittedName>
        <fullName evidence="1">Uncharacterized protein</fullName>
    </submittedName>
</protein>
<accession>A0ABW6JIN1</accession>
<comment type="caution">
    <text evidence="1">The sequence shown here is derived from an EMBL/GenBank/DDBJ whole genome shotgun (WGS) entry which is preliminary data.</text>
</comment>
<keyword evidence="2" id="KW-1185">Reference proteome</keyword>
<dbReference type="RefSeq" id="WP_381727131.1">
    <property type="nucleotide sequence ID" value="NZ_JBHVBU010000054.1"/>
</dbReference>
<dbReference type="EMBL" id="JBHVBU010000054">
    <property type="protein sequence ID" value="MFE7965223.1"/>
    <property type="molecule type" value="Genomic_DNA"/>
</dbReference>
<sequence length="225" mass="25120">MHFNVFSGVPSPQGLTVWPGSDRPHTWEEVHSFIVGRLECNLFLITDPDRLRKSLEFWHNATPANTLATLAPTHYVPDLMFGVYAYTADEDPHDALEGRLRSVDLDMMDTVGLAPGFTVHVNRQLLPEAAVRNAKLEMRISLLYARVGVPRSAPSLDDARLTARDEALEANFEALCHMLDSPLLAEAERAEATWLVHQLGLARFDLAERAQARGILVTVDPDRTK</sequence>
<proteinExistence type="predicted"/>
<evidence type="ECO:0000313" key="2">
    <source>
        <dbReference type="Proteomes" id="UP001600650"/>
    </source>
</evidence>
<name>A0ABW6JIN1_STRCE</name>
<gene>
    <name evidence="1" type="ORF">ACFU0X_19695</name>
</gene>
<dbReference type="Proteomes" id="UP001600650">
    <property type="component" value="Unassembled WGS sequence"/>
</dbReference>
<evidence type="ECO:0000313" key="1">
    <source>
        <dbReference type="EMBL" id="MFE7965223.1"/>
    </source>
</evidence>